<evidence type="ECO:0000313" key="2">
    <source>
        <dbReference type="Proteomes" id="UP000005324"/>
    </source>
</evidence>
<reference evidence="1 2" key="1">
    <citation type="submission" date="2010-04" db="EMBL/GenBank/DDBJ databases">
        <authorList>
            <person name="Qin X."/>
            <person name="Bachman B."/>
            <person name="Battles P."/>
            <person name="Bell A."/>
            <person name="Bess C."/>
            <person name="Bickham C."/>
            <person name="Chaboub L."/>
            <person name="Chen D."/>
            <person name="Coyle M."/>
            <person name="Deiros D.R."/>
            <person name="Dinh H."/>
            <person name="Forbes L."/>
            <person name="Fowler G."/>
            <person name="Francisco L."/>
            <person name="Fu Q."/>
            <person name="Gubbala S."/>
            <person name="Hale W."/>
            <person name="Han Y."/>
            <person name="Hemphill L."/>
            <person name="Highlander S.K."/>
            <person name="Hirani K."/>
            <person name="Hogues M."/>
            <person name="Jackson L."/>
            <person name="Jakkamsetti A."/>
            <person name="Javaid M."/>
            <person name="Jiang H."/>
            <person name="Korchina V."/>
            <person name="Kovar C."/>
            <person name="Lara F."/>
            <person name="Lee S."/>
            <person name="Mata R."/>
            <person name="Mathew T."/>
            <person name="Moen C."/>
            <person name="Morales K."/>
            <person name="Munidasa M."/>
            <person name="Nazareth L."/>
            <person name="Ngo R."/>
            <person name="Nguyen L."/>
            <person name="Okwuonu G."/>
            <person name="Ongeri F."/>
            <person name="Patil S."/>
            <person name="Petrosino J."/>
            <person name="Pham C."/>
            <person name="Pham P."/>
            <person name="Pu L.-L."/>
            <person name="Puazo M."/>
            <person name="Raj R."/>
            <person name="Reid J."/>
            <person name="Rouhana J."/>
            <person name="Saada N."/>
            <person name="Shang Y."/>
            <person name="Simmons D."/>
            <person name="Thornton R."/>
            <person name="Warren J."/>
            <person name="Weissenberger G."/>
            <person name="Zhang J."/>
            <person name="Zhang L."/>
            <person name="Zhou C."/>
            <person name="Zhu D."/>
            <person name="Muzny D."/>
            <person name="Worley K."/>
            <person name="Gibbs R."/>
        </authorList>
    </citation>
    <scope>NUCLEOTIDE SEQUENCE [LARGE SCALE GENOMIC DNA]</scope>
    <source>
        <strain evidence="1 2">ATCC 49957</strain>
    </source>
</reference>
<organism evidence="1 2">
    <name type="scientific">Pseudoroseomonas cervicalis ATCC 49957</name>
    <dbReference type="NCBI Taxonomy" id="525371"/>
    <lineage>
        <taxon>Bacteria</taxon>
        <taxon>Pseudomonadati</taxon>
        <taxon>Pseudomonadota</taxon>
        <taxon>Alphaproteobacteria</taxon>
        <taxon>Acetobacterales</taxon>
        <taxon>Roseomonadaceae</taxon>
        <taxon>Roseomonas</taxon>
    </lineage>
</organism>
<proteinExistence type="predicted"/>
<feature type="non-terminal residue" evidence="1">
    <location>
        <position position="257"/>
    </location>
</feature>
<sequence length="257" mass="26544">MDGTLIPPGLGTPRAIAGNTPLLLDQPGQALLVLEGEVELFLVPLEEGRPAGLRRHLFGLGRGALLFGVDGAAEGVGLLAVGHVGTRVAELPAGALAAWGDDPARRDALAGALEGWVQGLSGAMLRPIQPRPRLETLFQPGETAAPAPGRRAGTGRGIAWVRPAMAAFYLDTGEVAAGEILPLSAGAWIEQPQAAPLPSLDTAAALAQGLALPGLAVLHRLMLEILPLNLMLAAADEANRQRARREADQEAGEAALR</sequence>
<dbReference type="Proteomes" id="UP000005324">
    <property type="component" value="Unassembled WGS sequence"/>
</dbReference>
<name>D5RGZ8_9PROT</name>
<dbReference type="HOGENOM" id="CLU_1087826_0_0_5"/>
<protein>
    <submittedName>
        <fullName evidence="1">Uncharacterized protein</fullName>
    </submittedName>
</protein>
<dbReference type="RefSeq" id="WP_007005608.1">
    <property type="nucleotide sequence ID" value="NZ_GG770783.1"/>
</dbReference>
<dbReference type="AlphaFoldDB" id="D5RGZ8"/>
<accession>D5RGZ8</accession>
<keyword evidence="2" id="KW-1185">Reference proteome</keyword>
<evidence type="ECO:0000313" key="1">
    <source>
        <dbReference type="EMBL" id="EFH13417.1"/>
    </source>
</evidence>
<comment type="caution">
    <text evidence="1">The sequence shown here is derived from an EMBL/GenBank/DDBJ whole genome shotgun (WGS) entry which is preliminary data.</text>
</comment>
<gene>
    <name evidence="1" type="ORF">HMPREF0731_0357</name>
</gene>
<dbReference type="EMBL" id="ADVL01000068">
    <property type="protein sequence ID" value="EFH13417.1"/>
    <property type="molecule type" value="Genomic_DNA"/>
</dbReference>